<dbReference type="Pfam" id="PF22677">
    <property type="entry name" value="Ble-like_N"/>
    <property type="match status" value="1"/>
</dbReference>
<dbReference type="InterPro" id="IPR053863">
    <property type="entry name" value="Glyoxy/Ble-like_N"/>
</dbReference>
<keyword evidence="2" id="KW-0560">Oxidoreductase</keyword>
<dbReference type="Gene3D" id="3.10.180.10">
    <property type="entry name" value="2,3-Dihydroxybiphenyl 1,2-Dioxygenase, domain 1"/>
    <property type="match status" value="1"/>
</dbReference>
<organism evidence="2 3">
    <name type="scientific">Berkelbacteria bacterium GW2011_GWE1_39_12</name>
    <dbReference type="NCBI Taxonomy" id="1618337"/>
    <lineage>
        <taxon>Bacteria</taxon>
        <taxon>Candidatus Berkelbacteria</taxon>
    </lineage>
</organism>
<evidence type="ECO:0000313" key="2">
    <source>
        <dbReference type="EMBL" id="AKM82628.1"/>
    </source>
</evidence>
<dbReference type="SUPFAM" id="SSF54593">
    <property type="entry name" value="Glyoxalase/Bleomycin resistance protein/Dihydroxybiphenyl dioxygenase"/>
    <property type="match status" value="1"/>
</dbReference>
<feature type="domain" description="VOC" evidence="1">
    <location>
        <begin position="3"/>
        <end position="124"/>
    </location>
</feature>
<dbReference type="InterPro" id="IPR052164">
    <property type="entry name" value="Anthracycline_SecMetBiosynth"/>
</dbReference>
<dbReference type="GO" id="GO:0051213">
    <property type="term" value="F:dioxygenase activity"/>
    <property type="evidence" value="ECO:0007669"/>
    <property type="project" value="UniProtKB-KW"/>
</dbReference>
<proteinExistence type="predicted"/>
<dbReference type="KEGG" id="bbgw:UT28_C0001G0851"/>
<dbReference type="PANTHER" id="PTHR33993:SF2">
    <property type="entry name" value="VOC DOMAIN-CONTAINING PROTEIN"/>
    <property type="match status" value="1"/>
</dbReference>
<name>A0A0G4B5D1_9BACT</name>
<dbReference type="PROSITE" id="PS51819">
    <property type="entry name" value="VOC"/>
    <property type="match status" value="1"/>
</dbReference>
<dbReference type="EMBL" id="CP011213">
    <property type="protein sequence ID" value="AKM82628.1"/>
    <property type="molecule type" value="Genomic_DNA"/>
</dbReference>
<dbReference type="CDD" id="cd07247">
    <property type="entry name" value="SgaA_N_like"/>
    <property type="match status" value="1"/>
</dbReference>
<dbReference type="STRING" id="1618337.UT28_C0001G0851"/>
<sequence>MDGVVHFEIPADDLDRAKEFYSEIFGWKMNDMPEMKYVIAWTGETDPESGTLKEKGMINGGMMQRDPEVSHPVITIDVKDIDESMMKIKEMGGEELKAKMEVGDMGYAAYFKDTEGNVMGLWQNK</sequence>
<keyword evidence="2" id="KW-0223">Dioxygenase</keyword>
<evidence type="ECO:0000259" key="1">
    <source>
        <dbReference type="PROSITE" id="PS51819"/>
    </source>
</evidence>
<accession>A0A0G4B5D1</accession>
<dbReference type="InterPro" id="IPR029068">
    <property type="entry name" value="Glyas_Bleomycin-R_OHBP_Dase"/>
</dbReference>
<dbReference type="Proteomes" id="UP000035648">
    <property type="component" value="Chromosome"/>
</dbReference>
<dbReference type="InterPro" id="IPR037523">
    <property type="entry name" value="VOC_core"/>
</dbReference>
<evidence type="ECO:0000313" key="3">
    <source>
        <dbReference type="Proteomes" id="UP000035648"/>
    </source>
</evidence>
<reference evidence="2 3" key="1">
    <citation type="journal article" date="2015" name="Nature">
        <title>rRNA introns, odd ribosomes, and small enigmatic genomes across a large radiation of phyla.</title>
        <authorList>
            <person name="Brown C.T."/>
            <person name="Hug L.A."/>
            <person name="Thomas B.C."/>
            <person name="Sharon I."/>
            <person name="Castelle C.J."/>
            <person name="Singh A."/>
            <person name="Wilkins M.J."/>
            <person name="Williams K.H."/>
            <person name="Banfield J.F."/>
        </authorList>
    </citation>
    <scope>NUCLEOTIDE SEQUENCE [LARGE SCALE GENOMIC DNA]</scope>
</reference>
<dbReference type="PATRIC" id="fig|1618337.4.peg.839"/>
<gene>
    <name evidence="2" type="ORF">UT28_C0001G0851</name>
</gene>
<dbReference type="PANTHER" id="PTHR33993">
    <property type="entry name" value="GLYOXALASE-RELATED"/>
    <property type="match status" value="1"/>
</dbReference>
<dbReference type="AlphaFoldDB" id="A0A0G4B5D1"/>
<protein>
    <submittedName>
        <fullName evidence="2">Glyoxalase/bleomycin resistance protein/dioxygenase</fullName>
    </submittedName>
</protein>